<dbReference type="PANTHER" id="PTHR46936">
    <property type="entry name" value="ARABINOSYLTRANSFERASE XEG113"/>
    <property type="match status" value="1"/>
</dbReference>
<dbReference type="AlphaFoldDB" id="A0AAE0GB03"/>
<dbReference type="PANTHER" id="PTHR46936:SF1">
    <property type="entry name" value="ARABINOSYLTRANSFERASE XEG113"/>
    <property type="match status" value="1"/>
</dbReference>
<dbReference type="GO" id="GO:0052325">
    <property type="term" value="P:cell wall pectin biosynthetic process"/>
    <property type="evidence" value="ECO:0007669"/>
    <property type="project" value="TreeGrafter"/>
</dbReference>
<dbReference type="EMBL" id="LGRX02007590">
    <property type="protein sequence ID" value="KAK3274677.1"/>
    <property type="molecule type" value="Genomic_DNA"/>
</dbReference>
<organism evidence="4 5">
    <name type="scientific">Cymbomonas tetramitiformis</name>
    <dbReference type="NCBI Taxonomy" id="36881"/>
    <lineage>
        <taxon>Eukaryota</taxon>
        <taxon>Viridiplantae</taxon>
        <taxon>Chlorophyta</taxon>
        <taxon>Pyramimonadophyceae</taxon>
        <taxon>Pyramimonadales</taxon>
        <taxon>Pyramimonadaceae</taxon>
        <taxon>Cymbomonas</taxon>
    </lineage>
</organism>
<evidence type="ECO:0000259" key="3">
    <source>
        <dbReference type="Pfam" id="PF03407"/>
    </source>
</evidence>
<dbReference type="Proteomes" id="UP001190700">
    <property type="component" value="Unassembled WGS sequence"/>
</dbReference>
<dbReference type="InterPro" id="IPR005069">
    <property type="entry name" value="Nucl-diP-sugar_transferase"/>
</dbReference>
<dbReference type="GO" id="GO:0005794">
    <property type="term" value="C:Golgi apparatus"/>
    <property type="evidence" value="ECO:0007669"/>
    <property type="project" value="TreeGrafter"/>
</dbReference>
<dbReference type="GO" id="GO:0052636">
    <property type="term" value="F:arabinosyltransferase activity"/>
    <property type="evidence" value="ECO:0007669"/>
    <property type="project" value="TreeGrafter"/>
</dbReference>
<feature type="region of interest" description="Disordered" evidence="1">
    <location>
        <begin position="46"/>
        <end position="116"/>
    </location>
</feature>
<keyword evidence="2" id="KW-0812">Transmembrane</keyword>
<keyword evidence="2" id="KW-1133">Transmembrane helix</keyword>
<dbReference type="InterPro" id="IPR053250">
    <property type="entry name" value="Glycosyltransferase_77"/>
</dbReference>
<proteinExistence type="predicted"/>
<keyword evidence="5" id="KW-1185">Reference proteome</keyword>
<feature type="compositionally biased region" description="Polar residues" evidence="1">
    <location>
        <begin position="51"/>
        <end position="71"/>
    </location>
</feature>
<feature type="domain" description="Nucleotide-diphospho-sugar transferase" evidence="3">
    <location>
        <begin position="236"/>
        <end position="448"/>
    </location>
</feature>
<name>A0AAE0GB03_9CHLO</name>
<reference evidence="4 5" key="1">
    <citation type="journal article" date="2015" name="Genome Biol. Evol.">
        <title>Comparative Genomics of a Bacterivorous Green Alga Reveals Evolutionary Causalities and Consequences of Phago-Mixotrophic Mode of Nutrition.</title>
        <authorList>
            <person name="Burns J.A."/>
            <person name="Paasch A."/>
            <person name="Narechania A."/>
            <person name="Kim E."/>
        </authorList>
    </citation>
    <scope>NUCLEOTIDE SEQUENCE [LARGE SCALE GENOMIC DNA]</scope>
    <source>
        <strain evidence="4 5">PLY_AMNH</strain>
    </source>
</reference>
<dbReference type="Pfam" id="PF03407">
    <property type="entry name" value="Nucleotid_trans"/>
    <property type="match status" value="1"/>
</dbReference>
<evidence type="ECO:0000313" key="4">
    <source>
        <dbReference type="EMBL" id="KAK3274677.1"/>
    </source>
</evidence>
<keyword evidence="2" id="KW-0472">Membrane</keyword>
<comment type="caution">
    <text evidence="4">The sequence shown here is derived from an EMBL/GenBank/DDBJ whole genome shotgun (WGS) entry which is preliminary data.</text>
</comment>
<protein>
    <recommendedName>
        <fullName evidence="3">Nucleotide-diphospho-sugar transferase domain-containing protein</fullName>
    </recommendedName>
</protein>
<sequence length="697" mass="76610">MLKRGRSNSYRNVFLGLGTIIFSILLLITFVNISIHTKHFHKGKPPALLNASPQQTHSTTVPLSPETSPTSLKPLPLGKQGHKSRDAPSAVGGAQVPWNGTSERVRAPSAPSPSGHKWFWEDTEEKARQLPLDITAQLQPLNLPLSSSIKQRARVCKETLVVGFTNSLGVSSLSLMWARHLFRLGLADCTLLGITDPDLSHTKASGTLRTVMAMGLHVFAADSPETRKNKYARWVHVEPLAHSGLNLLLTDVDIAWLRNPLPYMRALVKAHPTVDFLISSDHEIATSLQLGEKSRIILESDVTSGGAAGEGELGMENPQSAHSSFNVGIMYLRGDRGAARHIIAEICTVLRASNWEGIDQELINLMLREGVFGEGGTLAQSSRGAAWDPALFFAANRSAMMGLLPTPQFCSGFTYSVTAEWRRIGVKPFALHTTYVQGQDLEAKLLRLLEEGLDDQDERYWQEGRYLVYNATVPEELLAVPKEVPLGAVPEHHLGLARHQLENLRNAIALARVLGRILVMPEFWCTCEGGLGAPSRNCVDTYHVLHLPYRCPADHLLSAKTWMRSSFPVTFREASFLENPLLAPEIRSSHAHVSLCNAEGNCAEEAYEAHMSAYPTATLRAGSTDHQVLQALGHLHDVRILHFDTMVNAFGGFVDFAAAVQLNTDLTGAATYWCCSIADDESIVNHPYEIPLIKLLQ</sequence>
<gene>
    <name evidence="4" type="ORF">CYMTET_17149</name>
</gene>
<feature type="transmembrane region" description="Helical" evidence="2">
    <location>
        <begin position="12"/>
        <end position="35"/>
    </location>
</feature>
<evidence type="ECO:0000256" key="2">
    <source>
        <dbReference type="SAM" id="Phobius"/>
    </source>
</evidence>
<evidence type="ECO:0000313" key="5">
    <source>
        <dbReference type="Proteomes" id="UP001190700"/>
    </source>
</evidence>
<accession>A0AAE0GB03</accession>
<evidence type="ECO:0000256" key="1">
    <source>
        <dbReference type="SAM" id="MobiDB-lite"/>
    </source>
</evidence>